<dbReference type="SUPFAM" id="SSF51735">
    <property type="entry name" value="NAD(P)-binding Rossmann-fold domains"/>
    <property type="match status" value="1"/>
</dbReference>
<dbReference type="Pfam" id="PF05368">
    <property type="entry name" value="NmrA"/>
    <property type="match status" value="1"/>
</dbReference>
<dbReference type="PANTHER" id="PTHR47129">
    <property type="entry name" value="QUINONE OXIDOREDUCTASE 2"/>
    <property type="match status" value="1"/>
</dbReference>
<dbReference type="EMBL" id="CAEZYQ010000004">
    <property type="protein sequence ID" value="CAB4734556.1"/>
    <property type="molecule type" value="Genomic_DNA"/>
</dbReference>
<organism evidence="2">
    <name type="scientific">freshwater metagenome</name>
    <dbReference type="NCBI Taxonomy" id="449393"/>
    <lineage>
        <taxon>unclassified sequences</taxon>
        <taxon>metagenomes</taxon>
        <taxon>ecological metagenomes</taxon>
    </lineage>
</organism>
<feature type="domain" description="NmrA-like" evidence="1">
    <location>
        <begin position="2"/>
        <end position="248"/>
    </location>
</feature>
<evidence type="ECO:0000259" key="1">
    <source>
        <dbReference type="Pfam" id="PF05368"/>
    </source>
</evidence>
<protein>
    <submittedName>
        <fullName evidence="2">Unannotated protein</fullName>
    </submittedName>
</protein>
<evidence type="ECO:0000313" key="2">
    <source>
        <dbReference type="EMBL" id="CAB4734556.1"/>
    </source>
</evidence>
<dbReference type="CDD" id="cd05269">
    <property type="entry name" value="TMR_SDR_a"/>
    <property type="match status" value="1"/>
</dbReference>
<reference evidence="2" key="1">
    <citation type="submission" date="2020-05" db="EMBL/GenBank/DDBJ databases">
        <authorList>
            <person name="Chiriac C."/>
            <person name="Salcher M."/>
            <person name="Ghai R."/>
            <person name="Kavagutti S V."/>
        </authorList>
    </citation>
    <scope>NUCLEOTIDE SEQUENCE</scope>
</reference>
<dbReference type="InterPro" id="IPR052718">
    <property type="entry name" value="NmrA-type_oxidoreductase"/>
</dbReference>
<name>A0A6J6SHY6_9ZZZZ</name>
<dbReference type="AlphaFoldDB" id="A0A6J6SHY6"/>
<dbReference type="InterPro" id="IPR036291">
    <property type="entry name" value="NAD(P)-bd_dom_sf"/>
</dbReference>
<proteinExistence type="predicted"/>
<dbReference type="PANTHER" id="PTHR47129:SF1">
    <property type="entry name" value="NMRA-LIKE DOMAIN-CONTAINING PROTEIN"/>
    <property type="match status" value="1"/>
</dbReference>
<accession>A0A6J6SHY6</accession>
<sequence>MSRTITVIGATGHLGRLAVEALLERGVAPSDIRATGRATERLADLADRGVQVLGVDRDDEAAVADAVRGAAAVLLVSGTEPGRVEQHRRVVEAAREAGVEQLVYTSGPHARGSSVQLLADHATTEELLETSGVPHTVLRNAWYVENYTAQVETYRAHGMVGAAGEGRVSLAPRREYAEAAAVVLTTDGHLGKVYELGGEARTLAEVAAVIGETIGQEITYTDVPVEQLQQILAGAGVPAPMDAVLADVDRGIADGELLVPTTDLETLLGRPATDLRQAVEEALV</sequence>
<dbReference type="InterPro" id="IPR008030">
    <property type="entry name" value="NmrA-like"/>
</dbReference>
<gene>
    <name evidence="2" type="ORF">UFOPK2761_00767</name>
</gene>
<dbReference type="Gene3D" id="3.90.25.10">
    <property type="entry name" value="UDP-galactose 4-epimerase, domain 1"/>
    <property type="match status" value="1"/>
</dbReference>
<dbReference type="Gene3D" id="3.40.50.720">
    <property type="entry name" value="NAD(P)-binding Rossmann-like Domain"/>
    <property type="match status" value="1"/>
</dbReference>